<evidence type="ECO:0000256" key="3">
    <source>
        <dbReference type="ARBA" id="ARBA00023082"/>
    </source>
</evidence>
<keyword evidence="2 6" id="KW-0805">Transcription regulation</keyword>
<feature type="domain" description="RNA polymerase sigma-70 region 2" evidence="7">
    <location>
        <begin position="27"/>
        <end position="93"/>
    </location>
</feature>
<comment type="similarity">
    <text evidence="1 6">Belongs to the sigma-70 factor family. ECF subfamily.</text>
</comment>
<keyword evidence="3 6" id="KW-0731">Sigma factor</keyword>
<dbReference type="NCBIfam" id="TIGR02937">
    <property type="entry name" value="sigma70-ECF"/>
    <property type="match status" value="1"/>
</dbReference>
<sequence>MTEKVTVKTEVSLEALKAGDKAELARMVELYSEPIYRLGLKMLGSEQDAEDILQETFMKALRSIQQFEGRSSISTWLYRIAMNEIFLTLRKKKPIEEPLDGYDGDGEEPEKPREIIDWCCLPENELMTAEVRETMNQAIEKLSPALRSVFILRDINHLSVKETAEALGISEAAVKTRLLRARLQLREDLSVYFSHKMS</sequence>
<protein>
    <recommendedName>
        <fullName evidence="6">RNA polymerase sigma factor</fullName>
    </recommendedName>
</protein>
<dbReference type="InterPro" id="IPR013249">
    <property type="entry name" value="RNA_pol_sigma70_r4_t2"/>
</dbReference>
<accession>A0A7C4PRU0</accession>
<dbReference type="SUPFAM" id="SSF88659">
    <property type="entry name" value="Sigma3 and sigma4 domains of RNA polymerase sigma factors"/>
    <property type="match status" value="1"/>
</dbReference>
<dbReference type="InterPro" id="IPR000838">
    <property type="entry name" value="RNA_pol_sigma70_ECF_CS"/>
</dbReference>
<dbReference type="AlphaFoldDB" id="A0A7C4PRU0"/>
<dbReference type="InterPro" id="IPR039425">
    <property type="entry name" value="RNA_pol_sigma-70-like"/>
</dbReference>
<feature type="domain" description="RNA polymerase sigma factor 70 region 4 type 2" evidence="8">
    <location>
        <begin position="135"/>
        <end position="185"/>
    </location>
</feature>
<dbReference type="CDD" id="cd06171">
    <property type="entry name" value="Sigma70_r4"/>
    <property type="match status" value="1"/>
</dbReference>
<evidence type="ECO:0000256" key="1">
    <source>
        <dbReference type="ARBA" id="ARBA00010641"/>
    </source>
</evidence>
<keyword evidence="5 6" id="KW-0804">Transcription</keyword>
<evidence type="ECO:0000256" key="6">
    <source>
        <dbReference type="RuleBase" id="RU000716"/>
    </source>
</evidence>
<evidence type="ECO:0000256" key="5">
    <source>
        <dbReference type="ARBA" id="ARBA00023163"/>
    </source>
</evidence>
<dbReference type="PANTHER" id="PTHR43133:SF8">
    <property type="entry name" value="RNA POLYMERASE SIGMA FACTOR HI_1459-RELATED"/>
    <property type="match status" value="1"/>
</dbReference>
<name>A0A7C4PRU0_9CHLR</name>
<keyword evidence="4 6" id="KW-0238">DNA-binding</keyword>
<dbReference type="GO" id="GO:0006352">
    <property type="term" value="P:DNA-templated transcription initiation"/>
    <property type="evidence" value="ECO:0007669"/>
    <property type="project" value="InterPro"/>
</dbReference>
<dbReference type="EMBL" id="DSYK01000252">
    <property type="protein sequence ID" value="HGS21190.1"/>
    <property type="molecule type" value="Genomic_DNA"/>
</dbReference>
<dbReference type="Gene3D" id="1.10.1740.10">
    <property type="match status" value="1"/>
</dbReference>
<dbReference type="GO" id="GO:0016987">
    <property type="term" value="F:sigma factor activity"/>
    <property type="evidence" value="ECO:0007669"/>
    <property type="project" value="UniProtKB-KW"/>
</dbReference>
<dbReference type="PROSITE" id="PS01063">
    <property type="entry name" value="SIGMA70_ECF"/>
    <property type="match status" value="1"/>
</dbReference>
<dbReference type="InterPro" id="IPR036388">
    <property type="entry name" value="WH-like_DNA-bd_sf"/>
</dbReference>
<evidence type="ECO:0000259" key="8">
    <source>
        <dbReference type="Pfam" id="PF08281"/>
    </source>
</evidence>
<dbReference type="GO" id="GO:0006950">
    <property type="term" value="P:response to stress"/>
    <property type="evidence" value="ECO:0007669"/>
    <property type="project" value="UniProtKB-ARBA"/>
</dbReference>
<proteinExistence type="inferred from homology"/>
<dbReference type="Gene3D" id="1.10.10.10">
    <property type="entry name" value="Winged helix-like DNA-binding domain superfamily/Winged helix DNA-binding domain"/>
    <property type="match status" value="1"/>
</dbReference>
<dbReference type="SUPFAM" id="SSF88946">
    <property type="entry name" value="Sigma2 domain of RNA polymerase sigma factors"/>
    <property type="match status" value="1"/>
</dbReference>
<evidence type="ECO:0000313" key="9">
    <source>
        <dbReference type="EMBL" id="HGS21190.1"/>
    </source>
</evidence>
<dbReference type="Pfam" id="PF04542">
    <property type="entry name" value="Sigma70_r2"/>
    <property type="match status" value="1"/>
</dbReference>
<comment type="caution">
    <text evidence="9">The sequence shown here is derived from an EMBL/GenBank/DDBJ whole genome shotgun (WGS) entry which is preliminary data.</text>
</comment>
<dbReference type="InterPro" id="IPR013325">
    <property type="entry name" value="RNA_pol_sigma_r2"/>
</dbReference>
<dbReference type="InterPro" id="IPR014284">
    <property type="entry name" value="RNA_pol_sigma-70_dom"/>
</dbReference>
<dbReference type="InterPro" id="IPR007627">
    <property type="entry name" value="RNA_pol_sigma70_r2"/>
</dbReference>
<gene>
    <name evidence="9" type="ORF">ENT37_04895</name>
</gene>
<dbReference type="GO" id="GO:0003677">
    <property type="term" value="F:DNA binding"/>
    <property type="evidence" value="ECO:0007669"/>
    <property type="project" value="UniProtKB-KW"/>
</dbReference>
<reference evidence="9" key="1">
    <citation type="journal article" date="2020" name="mSystems">
        <title>Genome- and Community-Level Interaction Insights into Carbon Utilization and Element Cycling Functions of Hydrothermarchaeota in Hydrothermal Sediment.</title>
        <authorList>
            <person name="Zhou Z."/>
            <person name="Liu Y."/>
            <person name="Xu W."/>
            <person name="Pan J."/>
            <person name="Luo Z.H."/>
            <person name="Li M."/>
        </authorList>
    </citation>
    <scope>NUCLEOTIDE SEQUENCE [LARGE SCALE GENOMIC DNA]</scope>
    <source>
        <strain evidence="9">SpSt-573</strain>
    </source>
</reference>
<dbReference type="InterPro" id="IPR013324">
    <property type="entry name" value="RNA_pol_sigma_r3/r4-like"/>
</dbReference>
<organism evidence="9">
    <name type="scientific">Anaerolinea thermolimosa</name>
    <dbReference type="NCBI Taxonomy" id="229919"/>
    <lineage>
        <taxon>Bacteria</taxon>
        <taxon>Bacillati</taxon>
        <taxon>Chloroflexota</taxon>
        <taxon>Anaerolineae</taxon>
        <taxon>Anaerolineales</taxon>
        <taxon>Anaerolineaceae</taxon>
        <taxon>Anaerolinea</taxon>
    </lineage>
</organism>
<dbReference type="Pfam" id="PF08281">
    <property type="entry name" value="Sigma70_r4_2"/>
    <property type="match status" value="1"/>
</dbReference>
<evidence type="ECO:0000259" key="7">
    <source>
        <dbReference type="Pfam" id="PF04542"/>
    </source>
</evidence>
<dbReference type="PANTHER" id="PTHR43133">
    <property type="entry name" value="RNA POLYMERASE ECF-TYPE SIGMA FACTO"/>
    <property type="match status" value="1"/>
</dbReference>
<evidence type="ECO:0000256" key="2">
    <source>
        <dbReference type="ARBA" id="ARBA00023015"/>
    </source>
</evidence>
<evidence type="ECO:0000256" key="4">
    <source>
        <dbReference type="ARBA" id="ARBA00023125"/>
    </source>
</evidence>